<dbReference type="Pfam" id="PF00665">
    <property type="entry name" value="rve"/>
    <property type="match status" value="1"/>
</dbReference>
<dbReference type="Gene3D" id="3.30.420.10">
    <property type="entry name" value="Ribonuclease H-like superfamily/Ribonuclease H"/>
    <property type="match status" value="1"/>
</dbReference>
<feature type="non-terminal residue" evidence="8">
    <location>
        <position position="1"/>
    </location>
</feature>
<evidence type="ECO:0000256" key="5">
    <source>
        <dbReference type="ARBA" id="ARBA00022801"/>
    </source>
</evidence>
<comment type="caution">
    <text evidence="8">The sequence shown here is derived from an EMBL/GenBank/DDBJ whole genome shotgun (WGS) entry which is preliminary data.</text>
</comment>
<dbReference type="GO" id="GO:0003676">
    <property type="term" value="F:nucleic acid binding"/>
    <property type="evidence" value="ECO:0007669"/>
    <property type="project" value="InterPro"/>
</dbReference>
<dbReference type="GO" id="GO:0003964">
    <property type="term" value="F:RNA-directed DNA polymerase activity"/>
    <property type="evidence" value="ECO:0007669"/>
    <property type="project" value="UniProtKB-KW"/>
</dbReference>
<dbReference type="InterPro" id="IPR012337">
    <property type="entry name" value="RNaseH-like_sf"/>
</dbReference>
<dbReference type="Gene3D" id="1.10.340.70">
    <property type="match status" value="1"/>
</dbReference>
<evidence type="ECO:0000256" key="3">
    <source>
        <dbReference type="ARBA" id="ARBA00022722"/>
    </source>
</evidence>
<dbReference type="PANTHER" id="PTHR41694:SF5">
    <property type="entry name" value="RIBONUCLEASE H"/>
    <property type="match status" value="1"/>
</dbReference>
<feature type="domain" description="Integrase catalytic" evidence="7">
    <location>
        <begin position="57"/>
        <end position="214"/>
    </location>
</feature>
<dbReference type="PANTHER" id="PTHR41694">
    <property type="entry name" value="ENDOGENOUS RETROVIRUS GROUP K MEMBER POL PROTEIN"/>
    <property type="match status" value="1"/>
</dbReference>
<reference evidence="8 9" key="1">
    <citation type="journal article" date="2019" name="Gigascience">
        <title>High-coverage genomes to elucidate the evolution of penguins.</title>
        <authorList>
            <person name="Pan H."/>
            <person name="Cole T.L."/>
            <person name="Bi X."/>
            <person name="Fang M."/>
            <person name="Zhou C."/>
            <person name="Yang Z."/>
            <person name="Ksepka D.T."/>
            <person name="Hart T."/>
            <person name="Bouzat J.L."/>
            <person name="Argilla L.S."/>
            <person name="Bertelsen M.F."/>
            <person name="Boersma P.D."/>
            <person name="Bost C.A."/>
            <person name="Cherel Y."/>
            <person name="Dann P."/>
            <person name="Fiddaman S.R."/>
            <person name="Howard P."/>
            <person name="Labuschagne K."/>
            <person name="Mattern T."/>
            <person name="Miller G."/>
            <person name="Parker P."/>
            <person name="Phillips R.A."/>
            <person name="Quillfeldt P."/>
            <person name="Ryan P.G."/>
            <person name="Taylor H."/>
            <person name="Thompson D.R."/>
            <person name="Young M.J."/>
            <person name="Ellegaard M.R."/>
            <person name="Gilbert M.T.P."/>
            <person name="Sinding M.S."/>
            <person name="Pacheco G."/>
            <person name="Shepherd L.D."/>
            <person name="Tennyson A.J.D."/>
            <person name="Grosser S."/>
            <person name="Kay E."/>
            <person name="Nupen L.J."/>
            <person name="Ellenberg U."/>
            <person name="Houston D.M."/>
            <person name="Reeve A.H."/>
            <person name="Johnson K."/>
            <person name="Masello J.F."/>
            <person name="Stracke T."/>
            <person name="McKinlay B."/>
            <person name="Borboroglu P.G."/>
            <person name="Zhang D.X."/>
            <person name="Zhang G."/>
        </authorList>
    </citation>
    <scope>NUCLEOTIDE SEQUENCE [LARGE SCALE GENOMIC DNA]</scope>
    <source>
        <strain evidence="8">GAPE 212</strain>
    </source>
</reference>
<dbReference type="EMBL" id="VUKU01013394">
    <property type="protein sequence ID" value="KAF1433122.1"/>
    <property type="molecule type" value="Genomic_DNA"/>
</dbReference>
<evidence type="ECO:0000259" key="7">
    <source>
        <dbReference type="PROSITE" id="PS50994"/>
    </source>
</evidence>
<proteinExistence type="predicted"/>
<keyword evidence="3" id="KW-0540">Nuclease</keyword>
<dbReference type="InterPro" id="IPR036397">
    <property type="entry name" value="RNaseH_sf"/>
</dbReference>
<dbReference type="GO" id="GO:0016787">
    <property type="term" value="F:hydrolase activity"/>
    <property type="evidence" value="ECO:0007669"/>
    <property type="project" value="UniProtKB-KW"/>
</dbReference>
<keyword evidence="6" id="KW-0695">RNA-directed DNA polymerase</keyword>
<dbReference type="SUPFAM" id="SSF53098">
    <property type="entry name" value="Ribonuclease H-like"/>
    <property type="match status" value="1"/>
</dbReference>
<organism evidence="8 9">
    <name type="scientific">Spheniscus mendiculus</name>
    <name type="common">Galapagos penguin</name>
    <dbReference type="NCBI Taxonomy" id="156760"/>
    <lineage>
        <taxon>Eukaryota</taxon>
        <taxon>Metazoa</taxon>
        <taxon>Chordata</taxon>
        <taxon>Craniata</taxon>
        <taxon>Vertebrata</taxon>
        <taxon>Euteleostomi</taxon>
        <taxon>Archelosauria</taxon>
        <taxon>Archosauria</taxon>
        <taxon>Dinosauria</taxon>
        <taxon>Saurischia</taxon>
        <taxon>Theropoda</taxon>
        <taxon>Coelurosauria</taxon>
        <taxon>Aves</taxon>
        <taxon>Neognathae</taxon>
        <taxon>Neoaves</taxon>
        <taxon>Aequornithes</taxon>
        <taxon>Sphenisciformes</taxon>
        <taxon>Spheniscidae</taxon>
        <taxon>Spheniscus</taxon>
    </lineage>
</organism>
<dbReference type="AlphaFoldDB" id="A0A8J4IF16"/>
<protein>
    <submittedName>
        <fullName evidence="8">Endogenous retrovirus group K member 25 Pol protein</fullName>
    </submittedName>
</protein>
<evidence type="ECO:0000313" key="8">
    <source>
        <dbReference type="EMBL" id="KAF1433122.1"/>
    </source>
</evidence>
<dbReference type="Gene3D" id="2.30.30.850">
    <property type="match status" value="1"/>
</dbReference>
<evidence type="ECO:0000256" key="1">
    <source>
        <dbReference type="ARBA" id="ARBA00022679"/>
    </source>
</evidence>
<accession>A0A8J4IF16</accession>
<keyword evidence="5" id="KW-0378">Hydrolase</keyword>
<evidence type="ECO:0000313" key="9">
    <source>
        <dbReference type="Proteomes" id="UP000785099"/>
    </source>
</evidence>
<dbReference type="Proteomes" id="UP000785099">
    <property type="component" value="Unassembled WGS sequence"/>
</dbReference>
<dbReference type="PROSITE" id="PS50994">
    <property type="entry name" value="INTEGRASE"/>
    <property type="match status" value="1"/>
</dbReference>
<dbReference type="InterPro" id="IPR001584">
    <property type="entry name" value="Integrase_cat-core"/>
</dbReference>
<sequence length="291" mass="33480">EHNIVHWGTENLLKHLQKSVISRNMVEIIKSVTQRCKICCKNNPKTQNKIQFRKTAKGQAPGEYWQIDFTELPRKGELKYLLVLVDTYTGWPEAFPCHTNKAKEVVKIILKEIIPRFGVPLGMSSNRGPHFIAKVVTEISRLLGISWDLHTPYRPQSSGKVERMNYTLKAQLSKICQETSMNWTQALPLALLRIRVQPRGRQHLSPYELMYGRLYQTPGLPGKMRIQGENDARNYLIALGKVLRKLNKYVVLNESLGLDSPAHPFQPGDWVCIKSWTSEKWKGPFQILLQP</sequence>
<evidence type="ECO:0000256" key="6">
    <source>
        <dbReference type="ARBA" id="ARBA00022918"/>
    </source>
</evidence>
<keyword evidence="4" id="KW-0255">Endonuclease</keyword>
<feature type="non-terminal residue" evidence="8">
    <location>
        <position position="291"/>
    </location>
</feature>
<dbReference type="GO" id="GO:0004519">
    <property type="term" value="F:endonuclease activity"/>
    <property type="evidence" value="ECO:0007669"/>
    <property type="project" value="UniProtKB-KW"/>
</dbReference>
<keyword evidence="9" id="KW-1185">Reference proteome</keyword>
<evidence type="ECO:0000256" key="4">
    <source>
        <dbReference type="ARBA" id="ARBA00022759"/>
    </source>
</evidence>
<evidence type="ECO:0000256" key="2">
    <source>
        <dbReference type="ARBA" id="ARBA00022695"/>
    </source>
</evidence>
<gene>
    <name evidence="8" type="primary">ERVK-25_2</name>
    <name evidence="8" type="ORF">FQV24_0000972</name>
</gene>
<name>A0A8J4IF16_SPHME</name>
<keyword evidence="2" id="KW-0548">Nucleotidyltransferase</keyword>
<keyword evidence="1" id="KW-0808">Transferase</keyword>
<dbReference type="GO" id="GO:0015074">
    <property type="term" value="P:DNA integration"/>
    <property type="evidence" value="ECO:0007669"/>
    <property type="project" value="InterPro"/>
</dbReference>